<evidence type="ECO:0000313" key="6">
    <source>
        <dbReference type="Proteomes" id="UP000663923"/>
    </source>
</evidence>
<name>A0ABX7TAI8_9SPHN</name>
<keyword evidence="1 3" id="KW-0560">Oxidoreductase</keyword>
<reference evidence="5 6" key="1">
    <citation type="submission" date="2021-03" db="EMBL/GenBank/DDBJ databases">
        <title>Complete genome of Parasphingorhabdus_sp.JHSY0214.</title>
        <authorList>
            <person name="Yoo J.H."/>
            <person name="Bae J.W."/>
        </authorList>
    </citation>
    <scope>NUCLEOTIDE SEQUENCE [LARGE SCALE GENOMIC DNA]</scope>
    <source>
        <strain evidence="5 6">JHSY0214</strain>
    </source>
</reference>
<comment type="similarity">
    <text evidence="3">Belongs to the aldehyde dehydrogenase family.</text>
</comment>
<evidence type="ECO:0000259" key="4">
    <source>
        <dbReference type="Pfam" id="PF00171"/>
    </source>
</evidence>
<dbReference type="InterPro" id="IPR029510">
    <property type="entry name" value="Ald_DH_CS_GLU"/>
</dbReference>
<dbReference type="SUPFAM" id="SSF53720">
    <property type="entry name" value="ALDH-like"/>
    <property type="match status" value="1"/>
</dbReference>
<evidence type="ECO:0000256" key="1">
    <source>
        <dbReference type="ARBA" id="ARBA00023002"/>
    </source>
</evidence>
<feature type="active site" evidence="2">
    <location>
        <position position="277"/>
    </location>
</feature>
<dbReference type="RefSeq" id="WP_207989916.1">
    <property type="nucleotide sequence ID" value="NZ_CP071794.1"/>
</dbReference>
<dbReference type="Gene3D" id="3.40.605.10">
    <property type="entry name" value="Aldehyde Dehydrogenase, Chain A, domain 1"/>
    <property type="match status" value="1"/>
</dbReference>
<sequence length="504" mass="52972">MQEINLSIPQPGPAATKFLEKGIYSNLVNGEWLSCQSGETFDTLDPATGEVIGKLQRSGAEDVDKAVHAARNAFADGRWSKITPMERSQMLWKIAGLLEANIDELAELETLDQGKALYVGRWAEIPGAVNQFRYFAGLATKIEGATIPTSINYQPEGKEVFAYTQKEPVGVVGAIVPWNSPLVLTAMKLAPALAAGCTIVLKPAENTSLTAVRLVELMQEAGLPDGVINLVTGFGHEAGAALAEHKHVDKIAFTGSTQTGRAIMNAAQGNLKRITLELGGKSPVIIMPDADIDAAIQGAANAIFFNGGQVCIAGSRLYCHGSIMDKVAEGIAAIGGQIKLGHGLDPETQMGPLVSKEHSAKVAAYIADGKSAGASILSGGETGGPNQSFVEPTVITDVTPDMSIVREEIFGPVVVVTPFDDTDEIIAAANDSDYALAAGVWTEGLSNGMRMAGRLKAGTVWVNGHAMYDASLPIGGMKQSGWGRDSGQAALENYLELKTVCAII</sequence>
<dbReference type="Proteomes" id="UP000663923">
    <property type="component" value="Chromosome"/>
</dbReference>
<evidence type="ECO:0000256" key="2">
    <source>
        <dbReference type="PROSITE-ProRule" id="PRU10007"/>
    </source>
</evidence>
<accession>A0ABX7TAI8</accession>
<protein>
    <submittedName>
        <fullName evidence="5">Aldehyde dehydrogenase family protein</fullName>
    </submittedName>
</protein>
<evidence type="ECO:0000313" key="5">
    <source>
        <dbReference type="EMBL" id="QTD57447.1"/>
    </source>
</evidence>
<gene>
    <name evidence="5" type="ORF">J4G78_07950</name>
</gene>
<dbReference type="PROSITE" id="PS00687">
    <property type="entry name" value="ALDEHYDE_DEHYDR_GLU"/>
    <property type="match status" value="1"/>
</dbReference>
<dbReference type="InterPro" id="IPR016160">
    <property type="entry name" value="Ald_DH_CS_CYS"/>
</dbReference>
<keyword evidence="6" id="KW-1185">Reference proteome</keyword>
<evidence type="ECO:0000256" key="3">
    <source>
        <dbReference type="RuleBase" id="RU003345"/>
    </source>
</evidence>
<dbReference type="InterPro" id="IPR016161">
    <property type="entry name" value="Ald_DH/histidinol_DH"/>
</dbReference>
<dbReference type="Pfam" id="PF00171">
    <property type="entry name" value="Aldedh"/>
    <property type="match status" value="1"/>
</dbReference>
<dbReference type="InterPro" id="IPR016162">
    <property type="entry name" value="Ald_DH_N"/>
</dbReference>
<dbReference type="InterPro" id="IPR015590">
    <property type="entry name" value="Aldehyde_DH_dom"/>
</dbReference>
<proteinExistence type="inferred from homology"/>
<dbReference type="EMBL" id="CP071794">
    <property type="protein sequence ID" value="QTD57447.1"/>
    <property type="molecule type" value="Genomic_DNA"/>
</dbReference>
<dbReference type="InterPro" id="IPR016163">
    <property type="entry name" value="Ald_DH_C"/>
</dbReference>
<dbReference type="Gene3D" id="3.40.309.10">
    <property type="entry name" value="Aldehyde Dehydrogenase, Chain A, domain 2"/>
    <property type="match status" value="1"/>
</dbReference>
<organism evidence="5 6">
    <name type="scientific">Parasphingorhabdus cellanae</name>
    <dbReference type="NCBI Taxonomy" id="2806553"/>
    <lineage>
        <taxon>Bacteria</taxon>
        <taxon>Pseudomonadati</taxon>
        <taxon>Pseudomonadota</taxon>
        <taxon>Alphaproteobacteria</taxon>
        <taxon>Sphingomonadales</taxon>
        <taxon>Sphingomonadaceae</taxon>
        <taxon>Parasphingorhabdus</taxon>
    </lineage>
</organism>
<dbReference type="PROSITE" id="PS00070">
    <property type="entry name" value="ALDEHYDE_DEHYDR_CYS"/>
    <property type="match status" value="1"/>
</dbReference>
<dbReference type="PANTHER" id="PTHR11699">
    <property type="entry name" value="ALDEHYDE DEHYDROGENASE-RELATED"/>
    <property type="match status" value="1"/>
</dbReference>
<feature type="domain" description="Aldehyde dehydrogenase" evidence="4">
    <location>
        <begin position="32"/>
        <end position="500"/>
    </location>
</feature>